<reference evidence="2 3" key="1">
    <citation type="submission" date="2023-02" db="EMBL/GenBank/DDBJ databases">
        <title>LHISI_Scaffold_Assembly.</title>
        <authorList>
            <person name="Stuart O.P."/>
            <person name="Cleave R."/>
            <person name="Magrath M.J.L."/>
            <person name="Mikheyev A.S."/>
        </authorList>
    </citation>
    <scope>NUCLEOTIDE SEQUENCE [LARGE SCALE GENOMIC DNA]</scope>
    <source>
        <strain evidence="2">Daus_M_001</strain>
        <tissue evidence="2">Leg muscle</tissue>
    </source>
</reference>
<feature type="region of interest" description="Disordered" evidence="1">
    <location>
        <begin position="54"/>
        <end position="85"/>
    </location>
</feature>
<proteinExistence type="predicted"/>
<accession>A0ABQ9H7F4</accession>
<organism evidence="2 3">
    <name type="scientific">Dryococelus australis</name>
    <dbReference type="NCBI Taxonomy" id="614101"/>
    <lineage>
        <taxon>Eukaryota</taxon>
        <taxon>Metazoa</taxon>
        <taxon>Ecdysozoa</taxon>
        <taxon>Arthropoda</taxon>
        <taxon>Hexapoda</taxon>
        <taxon>Insecta</taxon>
        <taxon>Pterygota</taxon>
        <taxon>Neoptera</taxon>
        <taxon>Polyneoptera</taxon>
        <taxon>Phasmatodea</taxon>
        <taxon>Verophasmatodea</taxon>
        <taxon>Anareolatae</taxon>
        <taxon>Phasmatidae</taxon>
        <taxon>Eurycanthinae</taxon>
        <taxon>Dryococelus</taxon>
    </lineage>
</organism>
<dbReference type="Proteomes" id="UP001159363">
    <property type="component" value="Chromosome 5"/>
</dbReference>
<feature type="region of interest" description="Disordered" evidence="1">
    <location>
        <begin position="463"/>
        <end position="515"/>
    </location>
</feature>
<gene>
    <name evidence="2" type="ORF">PR048_016686</name>
</gene>
<dbReference type="EMBL" id="JARBHB010000006">
    <property type="protein sequence ID" value="KAJ8880220.1"/>
    <property type="molecule type" value="Genomic_DNA"/>
</dbReference>
<comment type="caution">
    <text evidence="2">The sequence shown here is derived from an EMBL/GenBank/DDBJ whole genome shotgun (WGS) entry which is preliminary data.</text>
</comment>
<sequence length="576" mass="64461">MHSETITIQSPPDTRRAAAFTVEVTWPRRFYVLRGASPTEVMPEKNRAIATKSSTFPAGGGDVSSAGEQCDHSQGIPMTSPRGRKTARPDCWTTHSYCRKIQGSVLVFCLYIYRNCVPAIDTSSSVLVTAWTSESFVEQRTINCERAKIQGQVYHQNGSLLPMPENAPKCLQIYFLCDEEIEVNLLIGGEQFEQRDIRIIRRNNTGQTIQDTHRSYNALLYSIIFWEGEDGYNFKRLNNVRRDQLYSHCMLLSWRVRFLVMFHSEKEMMDIISNINKEIQQKVLKKGGSTFAGIIKTAGVAHFHVTPRSACEVCGLGLPQVGEQNLAGRPHLLDRCSIYVLGSRTTLLERNWFSGDGSFFPQQETERMTQKHVRNSGRKFPSSENSLTLSEIQTPNIRRSASLMHRCLLGPEGNGKPPSLGRKPRFQQAFGLSIVLKQRVGTTNGMQFKWKFKLHSRQSRLCASHTPGEGSCGGPAQQQPTYGCKPPAVPSPTIHSRSNIGSFGQGVDDQETHPEGILTRGTACPWVEGLLVQAAIFHIRRRPCTTTSPLLGIRRTRRSRSEPVVGVLPVGCKVEL</sequence>
<evidence type="ECO:0000313" key="3">
    <source>
        <dbReference type="Proteomes" id="UP001159363"/>
    </source>
</evidence>
<evidence type="ECO:0000256" key="1">
    <source>
        <dbReference type="SAM" id="MobiDB-lite"/>
    </source>
</evidence>
<protein>
    <submittedName>
        <fullName evidence="2">Uncharacterized protein</fullName>
    </submittedName>
</protein>
<feature type="non-terminal residue" evidence="2">
    <location>
        <position position="576"/>
    </location>
</feature>
<dbReference type="PANTHER" id="PTHR45786">
    <property type="entry name" value="DNA BINDING PROTEIN-LIKE"/>
    <property type="match status" value="1"/>
</dbReference>
<evidence type="ECO:0000313" key="2">
    <source>
        <dbReference type="EMBL" id="KAJ8880220.1"/>
    </source>
</evidence>
<keyword evidence="3" id="KW-1185">Reference proteome</keyword>
<name>A0ABQ9H7F4_9NEOP</name>
<dbReference type="PANTHER" id="PTHR45786:SF74">
    <property type="entry name" value="ATP-DEPENDENT DNA HELICASE"/>
    <property type="match status" value="1"/>
</dbReference>
<feature type="compositionally biased region" description="Polar residues" evidence="1">
    <location>
        <begin position="493"/>
        <end position="502"/>
    </location>
</feature>